<dbReference type="EMBL" id="VRYZ01000008">
    <property type="protein sequence ID" value="TXS89739.1"/>
    <property type="molecule type" value="Genomic_DNA"/>
</dbReference>
<dbReference type="InterPro" id="IPR002828">
    <property type="entry name" value="SurE-like_Pase/nucleotidase"/>
</dbReference>
<dbReference type="GO" id="GO:0008253">
    <property type="term" value="F:5'-nucleotidase activity"/>
    <property type="evidence" value="ECO:0007669"/>
    <property type="project" value="UniProtKB-EC"/>
</dbReference>
<dbReference type="SUPFAM" id="SSF64167">
    <property type="entry name" value="SurE-like"/>
    <property type="match status" value="1"/>
</dbReference>
<evidence type="ECO:0000313" key="8">
    <source>
        <dbReference type="EMBL" id="TXS89739.1"/>
    </source>
</evidence>
<dbReference type="InterPro" id="IPR030048">
    <property type="entry name" value="SurE"/>
</dbReference>
<accession>A0A5C8ZPW3</accession>
<comment type="caution">
    <text evidence="8">The sequence shown here is derived from an EMBL/GenBank/DDBJ whole genome shotgun (WGS) entry which is preliminary data.</text>
</comment>
<dbReference type="PANTHER" id="PTHR30457">
    <property type="entry name" value="5'-NUCLEOTIDASE SURE"/>
    <property type="match status" value="1"/>
</dbReference>
<keyword evidence="4" id="KW-0479">Metal-binding</keyword>
<dbReference type="Proteomes" id="UP000321933">
    <property type="component" value="Unassembled WGS sequence"/>
</dbReference>
<dbReference type="GO" id="GO:0046872">
    <property type="term" value="F:metal ion binding"/>
    <property type="evidence" value="ECO:0007669"/>
    <property type="project" value="UniProtKB-KW"/>
</dbReference>
<feature type="signal peptide" evidence="6">
    <location>
        <begin position="1"/>
        <end position="26"/>
    </location>
</feature>
<dbReference type="InterPro" id="IPR036523">
    <property type="entry name" value="SurE-like_sf"/>
</dbReference>
<dbReference type="RefSeq" id="WP_148065597.1">
    <property type="nucleotide sequence ID" value="NZ_VRYZ01000008.1"/>
</dbReference>
<dbReference type="Pfam" id="PF01975">
    <property type="entry name" value="SurE"/>
    <property type="match status" value="1"/>
</dbReference>
<sequence>MPSFTLKPLRLALATAAMGLALPAWSLDILVTNDDSCNAEGINVLMDALEAAGHNVTMYAPAGEQSGRSGAVSTDIGQSYGISNVGFHGPTSAGNRFCVRVPAANPAEGAEDEFITISATPKDSMLVGLARLGDTPPDLVISGMNDGQNIGTTATSSGTVGAAIAAILEGVPAIAVSHNRFSGSEGMSREALADLVVDVVATLEAARNDGEPLMPELTALNINNPAGPVRGIAYTSLGSRSDILLGPTANDSGGVDVSFNGLVTLSTLLGDAALAEELANNPAADLEDFAAAGLDITDETSMSAAGYVTITTMDGDFTAGLRKRELMQLKLRELSAGGQ</sequence>
<evidence type="ECO:0000256" key="6">
    <source>
        <dbReference type="SAM" id="SignalP"/>
    </source>
</evidence>
<dbReference type="AlphaFoldDB" id="A0A5C8ZPW3"/>
<proteinExistence type="inferred from homology"/>
<keyword evidence="5" id="KW-0378">Hydrolase</keyword>
<evidence type="ECO:0000256" key="2">
    <source>
        <dbReference type="ARBA" id="ARBA00011062"/>
    </source>
</evidence>
<feature type="chain" id="PRO_5022753796" description="5'-nucleotidase" evidence="6">
    <location>
        <begin position="27"/>
        <end position="339"/>
    </location>
</feature>
<dbReference type="Gene3D" id="3.40.1210.10">
    <property type="entry name" value="Survival protein SurE-like phosphatase/nucleotidase"/>
    <property type="match status" value="1"/>
</dbReference>
<evidence type="ECO:0000259" key="7">
    <source>
        <dbReference type="Pfam" id="PF01975"/>
    </source>
</evidence>
<reference evidence="8 9" key="1">
    <citation type="submission" date="2019-08" db="EMBL/GenBank/DDBJ databases">
        <title>Parahaliea maris sp. nov., isolated from the surface seawater.</title>
        <authorList>
            <person name="Liu Y."/>
        </authorList>
    </citation>
    <scope>NUCLEOTIDE SEQUENCE [LARGE SCALE GENOMIC DNA]</scope>
    <source>
        <strain evidence="8 9">S2-26</strain>
    </source>
</reference>
<evidence type="ECO:0000256" key="3">
    <source>
        <dbReference type="ARBA" id="ARBA00012643"/>
    </source>
</evidence>
<feature type="domain" description="Survival protein SurE-like phosphatase/nucleotidase" evidence="7">
    <location>
        <begin position="29"/>
        <end position="240"/>
    </location>
</feature>
<keyword evidence="9" id="KW-1185">Reference proteome</keyword>
<keyword evidence="6" id="KW-0732">Signal</keyword>
<dbReference type="EC" id="3.1.3.5" evidence="3"/>
<name>A0A5C8ZPW3_9GAMM</name>
<protein>
    <recommendedName>
        <fullName evidence="3">5'-nucleotidase</fullName>
        <ecNumber evidence="3">3.1.3.5</ecNumber>
    </recommendedName>
</protein>
<evidence type="ECO:0000256" key="5">
    <source>
        <dbReference type="ARBA" id="ARBA00022801"/>
    </source>
</evidence>
<evidence type="ECO:0000256" key="4">
    <source>
        <dbReference type="ARBA" id="ARBA00022723"/>
    </source>
</evidence>
<evidence type="ECO:0000313" key="9">
    <source>
        <dbReference type="Proteomes" id="UP000321933"/>
    </source>
</evidence>
<gene>
    <name evidence="8" type="ORF">FVW59_17190</name>
</gene>
<comment type="similarity">
    <text evidence="2">Belongs to the SurE nucleotidase family.</text>
</comment>
<evidence type="ECO:0000256" key="1">
    <source>
        <dbReference type="ARBA" id="ARBA00000815"/>
    </source>
</evidence>
<dbReference type="PANTHER" id="PTHR30457:SF0">
    <property type="entry name" value="PHOSPHATASE, PUTATIVE (AFU_ORTHOLOGUE AFUA_4G01070)-RELATED"/>
    <property type="match status" value="1"/>
</dbReference>
<comment type="catalytic activity">
    <reaction evidence="1">
        <text>a ribonucleoside 5'-phosphate + H2O = a ribonucleoside + phosphate</text>
        <dbReference type="Rhea" id="RHEA:12484"/>
        <dbReference type="ChEBI" id="CHEBI:15377"/>
        <dbReference type="ChEBI" id="CHEBI:18254"/>
        <dbReference type="ChEBI" id="CHEBI:43474"/>
        <dbReference type="ChEBI" id="CHEBI:58043"/>
        <dbReference type="EC" id="3.1.3.5"/>
    </reaction>
</comment>
<organism evidence="8 9">
    <name type="scientific">Parahaliea aestuarii</name>
    <dbReference type="NCBI Taxonomy" id="1852021"/>
    <lineage>
        <taxon>Bacteria</taxon>
        <taxon>Pseudomonadati</taxon>
        <taxon>Pseudomonadota</taxon>
        <taxon>Gammaproteobacteria</taxon>
        <taxon>Cellvibrionales</taxon>
        <taxon>Halieaceae</taxon>
        <taxon>Parahaliea</taxon>
    </lineage>
</organism>
<dbReference type="OrthoDB" id="9780815at2"/>